<dbReference type="GO" id="GO:0006302">
    <property type="term" value="P:double-strand break repair"/>
    <property type="evidence" value="ECO:0007669"/>
    <property type="project" value="TreeGrafter"/>
</dbReference>
<dbReference type="Gene3D" id="3.40.50.300">
    <property type="entry name" value="P-loop containing nucleotide triphosphate hydrolases"/>
    <property type="match status" value="1"/>
</dbReference>
<dbReference type="EMBL" id="CAADFE010000139">
    <property type="protein sequence ID" value="VFJ77757.1"/>
    <property type="molecule type" value="Genomic_DNA"/>
</dbReference>
<dbReference type="AlphaFoldDB" id="A0A450U3N3"/>
<evidence type="ECO:0000313" key="2">
    <source>
        <dbReference type="EMBL" id="VFJ77757.1"/>
    </source>
</evidence>
<dbReference type="GO" id="GO:0005524">
    <property type="term" value="F:ATP binding"/>
    <property type="evidence" value="ECO:0007669"/>
    <property type="project" value="InterPro"/>
</dbReference>
<dbReference type="SUPFAM" id="SSF52540">
    <property type="entry name" value="P-loop containing nucleoside triphosphate hydrolases"/>
    <property type="match status" value="1"/>
</dbReference>
<dbReference type="InterPro" id="IPR003959">
    <property type="entry name" value="ATPase_AAA_core"/>
</dbReference>
<dbReference type="PANTHER" id="PTHR32182">
    <property type="entry name" value="DNA REPLICATION AND REPAIR PROTEIN RECF"/>
    <property type="match status" value="1"/>
</dbReference>
<protein>
    <submittedName>
        <fullName evidence="2">AAA ATPase domain-containing protein</fullName>
    </submittedName>
</protein>
<sequence length="111" mass="12295">MTDGTFLTRVMLRNYKSIANCDVRLGPLTYLVGPNGSGKSNFLDALHFVRDALDSSLDSALNQRGGISEVRRGSSGHPTHLGIRFEFWMRDGELGHYSFQVGALSEGRYEV</sequence>
<dbReference type="InterPro" id="IPR027417">
    <property type="entry name" value="P-loop_NTPase"/>
</dbReference>
<gene>
    <name evidence="2" type="ORF">BECKFW1821C_GA0114237_11393</name>
</gene>
<dbReference type="Pfam" id="PF13304">
    <property type="entry name" value="AAA_21"/>
    <property type="match status" value="1"/>
</dbReference>
<evidence type="ECO:0000259" key="1">
    <source>
        <dbReference type="Pfam" id="PF13304"/>
    </source>
</evidence>
<name>A0A450U3N3_9GAMM</name>
<dbReference type="GO" id="GO:0016887">
    <property type="term" value="F:ATP hydrolysis activity"/>
    <property type="evidence" value="ECO:0007669"/>
    <property type="project" value="InterPro"/>
</dbReference>
<reference evidence="2" key="1">
    <citation type="submission" date="2019-02" db="EMBL/GenBank/DDBJ databases">
        <authorList>
            <person name="Gruber-Vodicka R. H."/>
            <person name="Seah K. B. B."/>
        </authorList>
    </citation>
    <scope>NUCLEOTIDE SEQUENCE</scope>
    <source>
        <strain evidence="2">BECK_BZ131</strain>
    </source>
</reference>
<feature type="domain" description="ATPase AAA-type core" evidence="1">
    <location>
        <begin position="28"/>
        <end position="81"/>
    </location>
</feature>
<accession>A0A450U3N3</accession>
<proteinExistence type="predicted"/>
<dbReference type="PANTHER" id="PTHR32182:SF22">
    <property type="entry name" value="ATP-DEPENDENT ENDONUCLEASE, OLD FAMILY-RELATED"/>
    <property type="match status" value="1"/>
</dbReference>
<dbReference type="GO" id="GO:0000731">
    <property type="term" value="P:DNA synthesis involved in DNA repair"/>
    <property type="evidence" value="ECO:0007669"/>
    <property type="project" value="TreeGrafter"/>
</dbReference>
<organism evidence="2">
    <name type="scientific">Candidatus Kentrum sp. FW</name>
    <dbReference type="NCBI Taxonomy" id="2126338"/>
    <lineage>
        <taxon>Bacteria</taxon>
        <taxon>Pseudomonadati</taxon>
        <taxon>Pseudomonadota</taxon>
        <taxon>Gammaproteobacteria</taxon>
        <taxon>Candidatus Kentrum</taxon>
    </lineage>
</organism>